<reference evidence="1 2" key="1">
    <citation type="journal article" date="2020" name="Nature">
        <title>Six reference-quality genomes reveal evolution of bat adaptations.</title>
        <authorList>
            <person name="Jebb D."/>
            <person name="Huang Z."/>
            <person name="Pippel M."/>
            <person name="Hughes G.M."/>
            <person name="Lavrichenko K."/>
            <person name="Devanna P."/>
            <person name="Winkler S."/>
            <person name="Jermiin L.S."/>
            <person name="Skirmuntt E.C."/>
            <person name="Katzourakis A."/>
            <person name="Burkitt-Gray L."/>
            <person name="Ray D.A."/>
            <person name="Sullivan K.A.M."/>
            <person name="Roscito J.G."/>
            <person name="Kirilenko B.M."/>
            <person name="Davalos L.M."/>
            <person name="Corthals A.P."/>
            <person name="Power M.L."/>
            <person name="Jones G."/>
            <person name="Ransome R.D."/>
            <person name="Dechmann D.K.N."/>
            <person name="Locatelli A.G."/>
            <person name="Puechmaille S.J."/>
            <person name="Fedrigo O."/>
            <person name="Jarvis E.D."/>
            <person name="Hiller M."/>
            <person name="Vernes S.C."/>
            <person name="Myers E.W."/>
            <person name="Teeling E.C."/>
        </authorList>
    </citation>
    <scope>NUCLEOTIDE SEQUENCE [LARGE SCALE GENOMIC DNA]</scope>
    <source>
        <strain evidence="1">MRouAeg1</strain>
        <tissue evidence="1">Muscle</tissue>
    </source>
</reference>
<evidence type="ECO:0000313" key="2">
    <source>
        <dbReference type="Proteomes" id="UP000593571"/>
    </source>
</evidence>
<sequence>MWIICPASSVCFSASTIYLILRVFAALQTQLLSQTSLLMAIQ</sequence>
<keyword evidence="2" id="KW-1185">Reference proteome</keyword>
<name>A0A7J8INF9_ROUAE</name>
<accession>A0A7J8INF9</accession>
<gene>
    <name evidence="1" type="ORF">HJG63_012716</name>
</gene>
<proteinExistence type="predicted"/>
<dbReference type="EMBL" id="JACASE010000003">
    <property type="protein sequence ID" value="KAF6485740.1"/>
    <property type="molecule type" value="Genomic_DNA"/>
</dbReference>
<evidence type="ECO:0000313" key="1">
    <source>
        <dbReference type="EMBL" id="KAF6485740.1"/>
    </source>
</evidence>
<dbReference type="Proteomes" id="UP000593571">
    <property type="component" value="Unassembled WGS sequence"/>
</dbReference>
<comment type="caution">
    <text evidence="1">The sequence shown here is derived from an EMBL/GenBank/DDBJ whole genome shotgun (WGS) entry which is preliminary data.</text>
</comment>
<protein>
    <submittedName>
        <fullName evidence="1">Leucine rich repeat containing 49</fullName>
    </submittedName>
</protein>
<dbReference type="AlphaFoldDB" id="A0A7J8INF9"/>
<organism evidence="1 2">
    <name type="scientific">Rousettus aegyptiacus</name>
    <name type="common">Egyptian fruit bat</name>
    <name type="synonym">Pteropus aegyptiacus</name>
    <dbReference type="NCBI Taxonomy" id="9407"/>
    <lineage>
        <taxon>Eukaryota</taxon>
        <taxon>Metazoa</taxon>
        <taxon>Chordata</taxon>
        <taxon>Craniata</taxon>
        <taxon>Vertebrata</taxon>
        <taxon>Euteleostomi</taxon>
        <taxon>Mammalia</taxon>
        <taxon>Eutheria</taxon>
        <taxon>Laurasiatheria</taxon>
        <taxon>Chiroptera</taxon>
        <taxon>Yinpterochiroptera</taxon>
        <taxon>Pteropodoidea</taxon>
        <taxon>Pteropodidae</taxon>
        <taxon>Rousettinae</taxon>
        <taxon>Rousettus</taxon>
    </lineage>
</organism>